<feature type="region of interest" description="Disordered" evidence="6">
    <location>
        <begin position="168"/>
        <end position="188"/>
    </location>
</feature>
<accession>A0ABD1B9E7</accession>
<evidence type="ECO:0000313" key="8">
    <source>
        <dbReference type="EMBL" id="KAL1215553.1"/>
    </source>
</evidence>
<feature type="transmembrane region" description="Helical" evidence="7">
    <location>
        <begin position="362"/>
        <end position="388"/>
    </location>
</feature>
<dbReference type="InterPro" id="IPR007941">
    <property type="entry name" value="DUF726"/>
</dbReference>
<dbReference type="Pfam" id="PF05277">
    <property type="entry name" value="DUF726"/>
    <property type="match status" value="1"/>
</dbReference>
<feature type="transmembrane region" description="Helical" evidence="7">
    <location>
        <begin position="480"/>
        <end position="502"/>
    </location>
</feature>
<dbReference type="AlphaFoldDB" id="A0ABD1B9E7"/>
<dbReference type="InterPro" id="IPR029058">
    <property type="entry name" value="AB_hydrolase_fold"/>
</dbReference>
<evidence type="ECO:0000256" key="3">
    <source>
        <dbReference type="ARBA" id="ARBA00022692"/>
    </source>
</evidence>
<sequence>MVEATSNLTSTQRYAAAALFAIALNQAQINQTQPLGTPAAEDDDGGEEERRSNCSSGDSVSDDPGLWVHETSGLLRPVFRCLEIGSSAWLGLEQTACSSPAKHHIGAFTRLLSEEASDASTEMVEQEMALAKAADAMVHSIQSSISIDAKKEKHQEYENECREKYAVPEVKPKDTDVDKDKDKGDAAETESLEAGVVIIDGSHKPEVLEDEKSVEEVTLLSHQRKINVLYELLSVCLSDKYQENKKCKRRKGYDARHRVALRLLATWFNIEWIKVEAIETMVACSAMALQKSSEMKDEDALSPKTTWAKWKRGGIIGAAAITGGTLMAITGGLAAPAIAAGFGALAPTLGTLVPVIGASGFAAAASAAGTVAGSVAVAASFGAAGAGLTGTKMARRIGDLDEFEFKAIGENHNQGRLAVEVLVSGVVFEEEDFVKPWEGLTSNLERYTLQWESNNLILVSTAIQDWLTSRLAMELMKQGAMHTVLSSLLLALAWPATILVAADFIDSKWSIAIDRSDKAGRLLAEVLQKGLQGNRPITLVGFSLGARVIFKCLQTLAETEQNAELVERVVLLGAPISINSENWRDIRKMVAGRFINVYATNDWTLGVAFRASLLSQGLAGIQPICIPGIENVDVTDMVEGHSSYLWKTQQILERLEIDTYYPVFRDTL</sequence>
<proteinExistence type="inferred from homology"/>
<evidence type="ECO:0000313" key="9">
    <source>
        <dbReference type="Proteomes" id="UP001558713"/>
    </source>
</evidence>
<keyword evidence="5 7" id="KW-0472">Membrane</keyword>
<feature type="transmembrane region" description="Helical" evidence="7">
    <location>
        <begin position="314"/>
        <end position="342"/>
    </location>
</feature>
<evidence type="ECO:0000256" key="5">
    <source>
        <dbReference type="ARBA" id="ARBA00023136"/>
    </source>
</evidence>
<feature type="compositionally biased region" description="Basic and acidic residues" evidence="6">
    <location>
        <begin position="168"/>
        <end position="186"/>
    </location>
</feature>
<dbReference type="Gene3D" id="3.40.50.1820">
    <property type="entry name" value="alpha/beta hydrolase"/>
    <property type="match status" value="1"/>
</dbReference>
<evidence type="ECO:0008006" key="10">
    <source>
        <dbReference type="Google" id="ProtNLM"/>
    </source>
</evidence>
<dbReference type="SUPFAM" id="SSF53474">
    <property type="entry name" value="alpha/beta-Hydrolases"/>
    <property type="match status" value="1"/>
</dbReference>
<dbReference type="PANTHER" id="PTHR17920:SF3">
    <property type="entry name" value="TRANSMEMBRANE AND COILED-COIL DOMAIN-CONTAINING PROTEIN 4"/>
    <property type="match status" value="1"/>
</dbReference>
<comment type="subcellular location">
    <subcellularLocation>
        <location evidence="1">Membrane</location>
        <topology evidence="1">Multi-pass membrane protein</topology>
    </subcellularLocation>
</comment>
<name>A0ABD1B9E7_CARAN</name>
<evidence type="ECO:0000256" key="4">
    <source>
        <dbReference type="ARBA" id="ARBA00022989"/>
    </source>
</evidence>
<evidence type="ECO:0000256" key="7">
    <source>
        <dbReference type="SAM" id="Phobius"/>
    </source>
</evidence>
<dbReference type="GO" id="GO:0016020">
    <property type="term" value="C:membrane"/>
    <property type="evidence" value="ECO:0007669"/>
    <property type="project" value="UniProtKB-SubCell"/>
</dbReference>
<dbReference type="PANTHER" id="PTHR17920">
    <property type="entry name" value="TRANSMEMBRANE AND COILED-COIL DOMAIN-CONTAINING PROTEIN 4 TMCO4"/>
    <property type="match status" value="1"/>
</dbReference>
<gene>
    <name evidence="8" type="ORF">V5N11_024110</name>
</gene>
<dbReference type="Proteomes" id="UP001558713">
    <property type="component" value="Unassembled WGS sequence"/>
</dbReference>
<evidence type="ECO:0000256" key="6">
    <source>
        <dbReference type="SAM" id="MobiDB-lite"/>
    </source>
</evidence>
<feature type="region of interest" description="Disordered" evidence="6">
    <location>
        <begin position="33"/>
        <end position="66"/>
    </location>
</feature>
<evidence type="ECO:0000256" key="2">
    <source>
        <dbReference type="ARBA" id="ARBA00009824"/>
    </source>
</evidence>
<keyword evidence="3 7" id="KW-0812">Transmembrane</keyword>
<comment type="caution">
    <text evidence="8">The sequence shown here is derived from an EMBL/GenBank/DDBJ whole genome shotgun (WGS) entry which is preliminary data.</text>
</comment>
<evidence type="ECO:0000256" key="1">
    <source>
        <dbReference type="ARBA" id="ARBA00004141"/>
    </source>
</evidence>
<dbReference type="EMBL" id="JBANAX010000284">
    <property type="protein sequence ID" value="KAL1215553.1"/>
    <property type="molecule type" value="Genomic_DNA"/>
</dbReference>
<keyword evidence="4 7" id="KW-1133">Transmembrane helix</keyword>
<keyword evidence="9" id="KW-1185">Reference proteome</keyword>
<reference evidence="8 9" key="1">
    <citation type="submission" date="2024-04" db="EMBL/GenBank/DDBJ databases">
        <title>Genome assembly C_amara_ONT_v2.</title>
        <authorList>
            <person name="Yant L."/>
            <person name="Moore C."/>
            <person name="Slenker M."/>
        </authorList>
    </citation>
    <scope>NUCLEOTIDE SEQUENCE [LARGE SCALE GENOMIC DNA]</scope>
    <source>
        <tissue evidence="8">Leaf</tissue>
    </source>
</reference>
<organism evidence="8 9">
    <name type="scientific">Cardamine amara subsp. amara</name>
    <dbReference type="NCBI Taxonomy" id="228776"/>
    <lineage>
        <taxon>Eukaryota</taxon>
        <taxon>Viridiplantae</taxon>
        <taxon>Streptophyta</taxon>
        <taxon>Embryophyta</taxon>
        <taxon>Tracheophyta</taxon>
        <taxon>Spermatophyta</taxon>
        <taxon>Magnoliopsida</taxon>
        <taxon>eudicotyledons</taxon>
        <taxon>Gunneridae</taxon>
        <taxon>Pentapetalae</taxon>
        <taxon>rosids</taxon>
        <taxon>malvids</taxon>
        <taxon>Brassicales</taxon>
        <taxon>Brassicaceae</taxon>
        <taxon>Cardamineae</taxon>
        <taxon>Cardamine</taxon>
    </lineage>
</organism>
<protein>
    <recommendedName>
        <fullName evidence="10">Transmembrane and coiled-coil domain-containing protein 4</fullName>
    </recommendedName>
</protein>
<comment type="similarity">
    <text evidence="2">Belongs to the TMCO4 family.</text>
</comment>